<dbReference type="EMBL" id="BJWL01000008">
    <property type="protein sequence ID" value="GFY92413.1"/>
    <property type="molecule type" value="Genomic_DNA"/>
</dbReference>
<accession>A0A7J0F1B9</accession>
<comment type="caution">
    <text evidence="2">The sequence shown here is derived from an EMBL/GenBank/DDBJ whole genome shotgun (WGS) entry which is preliminary data.</text>
</comment>
<name>A0A7J0F1B9_9ERIC</name>
<dbReference type="Proteomes" id="UP000585474">
    <property type="component" value="Unassembled WGS sequence"/>
</dbReference>
<feature type="region of interest" description="Disordered" evidence="1">
    <location>
        <begin position="1"/>
        <end position="25"/>
    </location>
</feature>
<keyword evidence="3" id="KW-1185">Reference proteome</keyword>
<organism evidence="2 3">
    <name type="scientific">Actinidia rufa</name>
    <dbReference type="NCBI Taxonomy" id="165716"/>
    <lineage>
        <taxon>Eukaryota</taxon>
        <taxon>Viridiplantae</taxon>
        <taxon>Streptophyta</taxon>
        <taxon>Embryophyta</taxon>
        <taxon>Tracheophyta</taxon>
        <taxon>Spermatophyta</taxon>
        <taxon>Magnoliopsida</taxon>
        <taxon>eudicotyledons</taxon>
        <taxon>Gunneridae</taxon>
        <taxon>Pentapetalae</taxon>
        <taxon>asterids</taxon>
        <taxon>Ericales</taxon>
        <taxon>Actinidiaceae</taxon>
        <taxon>Actinidia</taxon>
    </lineage>
</organism>
<protein>
    <submittedName>
        <fullName evidence="2">Uncharacterized protein</fullName>
    </submittedName>
</protein>
<gene>
    <name evidence="2" type="ORF">Acr_08g0008090</name>
</gene>
<evidence type="ECO:0000313" key="2">
    <source>
        <dbReference type="EMBL" id="GFY92413.1"/>
    </source>
</evidence>
<evidence type="ECO:0000313" key="3">
    <source>
        <dbReference type="Proteomes" id="UP000585474"/>
    </source>
</evidence>
<dbReference type="OrthoDB" id="2017219at2759"/>
<reference evidence="2 3" key="1">
    <citation type="submission" date="2019-07" db="EMBL/GenBank/DDBJ databases">
        <title>De Novo Assembly of kiwifruit Actinidia rufa.</title>
        <authorList>
            <person name="Sugita-Konishi S."/>
            <person name="Sato K."/>
            <person name="Mori E."/>
            <person name="Abe Y."/>
            <person name="Kisaki G."/>
            <person name="Hamano K."/>
            <person name="Suezawa K."/>
            <person name="Otani M."/>
            <person name="Fukuda T."/>
            <person name="Manabe T."/>
            <person name="Gomi K."/>
            <person name="Tabuchi M."/>
            <person name="Akimitsu K."/>
            <person name="Kataoka I."/>
        </authorList>
    </citation>
    <scope>NUCLEOTIDE SEQUENCE [LARGE SCALE GENOMIC DNA]</scope>
    <source>
        <strain evidence="3">cv. Fuchu</strain>
    </source>
</reference>
<feature type="compositionally biased region" description="Polar residues" evidence="1">
    <location>
        <begin position="15"/>
        <end position="25"/>
    </location>
</feature>
<dbReference type="AlphaFoldDB" id="A0A7J0F1B9"/>
<evidence type="ECO:0000256" key="1">
    <source>
        <dbReference type="SAM" id="MobiDB-lite"/>
    </source>
</evidence>
<proteinExistence type="predicted"/>
<sequence>MLANPPSLKLGGGNNHPSEARQSPEQLVELEKELNVSLEHSSWSVSPPIVETVDPLQVYPPLMLPDFNEEEMVEEEVDEIPEKSLEVAGELVQEIAKDGATTTEDGVAAKGASPNLSTDLLFDFLSLRCEFPTLEVPVAADPVRMMFLSDTAVVRLLSLSRRSPPRLRLALRISRRFVLEGVQLARRRPWRDCLPPPSHHPWPIGAPARPVEGHRAKRKPFEVKSTLIGVESSLVRSVSKQISHSHSPRRRLTVGSAFPTRSGRVSDELPRKKRRFAVLREIRHRFARFLQLRSKLARDLYCLLFQASQGKGFDSLVLSSNDSASVAWLGFTNLLSTRICANLANWVCSHSMVMSRLPPPPRSNQLRFCLKLALGIL</sequence>